<comment type="caution">
    <text evidence="3">The sequence shown here is derived from an EMBL/GenBank/DDBJ whole genome shotgun (WGS) entry which is preliminary data.</text>
</comment>
<feature type="region of interest" description="Disordered" evidence="1">
    <location>
        <begin position="1"/>
        <end position="23"/>
    </location>
</feature>
<dbReference type="Pfam" id="PF22656">
    <property type="entry name" value="At5g48480-like_N"/>
    <property type="match status" value="1"/>
</dbReference>
<dbReference type="InterPro" id="IPR054576">
    <property type="entry name" value="At5g48480-like_N"/>
</dbReference>
<dbReference type="InterPro" id="IPR029068">
    <property type="entry name" value="Glyas_Bleomycin-R_OHBP_Dase"/>
</dbReference>
<dbReference type="PANTHER" id="PTHR34109">
    <property type="entry name" value="BNAUNNG04460D PROTEIN-RELATED"/>
    <property type="match status" value="1"/>
</dbReference>
<accession>A0A822ZDZ1</accession>
<gene>
    <name evidence="3" type="ORF">HUJ06_001582</name>
</gene>
<feature type="region of interest" description="Disordered" evidence="1">
    <location>
        <begin position="64"/>
        <end position="84"/>
    </location>
</feature>
<dbReference type="EMBL" id="DUZY01000006">
    <property type="protein sequence ID" value="DAD43352.1"/>
    <property type="molecule type" value="Genomic_DNA"/>
</dbReference>
<evidence type="ECO:0000313" key="3">
    <source>
        <dbReference type="EMBL" id="DAD43352.1"/>
    </source>
</evidence>
<evidence type="ECO:0000313" key="4">
    <source>
        <dbReference type="Proteomes" id="UP000607653"/>
    </source>
</evidence>
<evidence type="ECO:0000259" key="2">
    <source>
        <dbReference type="Pfam" id="PF22656"/>
    </source>
</evidence>
<dbReference type="Proteomes" id="UP000607653">
    <property type="component" value="Unassembled WGS sequence"/>
</dbReference>
<protein>
    <recommendedName>
        <fullName evidence="2">Glyoxalase At5g48480-like N-terminal domain-containing protein</fullName>
    </recommendedName>
</protein>
<dbReference type="AlphaFoldDB" id="A0A822ZDZ1"/>
<sequence>MAQENAATLDLQNGGGENRSTKTMSFSSLKPQFVLKASKAADVVQFYKTAFGVGEFKRVMHPKRKEEQVENSGRGCSEERRRRLTTGRRRLFGTLLKQEGTGGFQSLSIQLRG</sequence>
<evidence type="ECO:0000256" key="1">
    <source>
        <dbReference type="SAM" id="MobiDB-lite"/>
    </source>
</evidence>
<name>A0A822ZDZ1_NELNU</name>
<dbReference type="PANTHER" id="PTHR34109:SF1">
    <property type="entry name" value="VOC DOMAIN-CONTAINING PROTEIN"/>
    <property type="match status" value="1"/>
</dbReference>
<proteinExistence type="predicted"/>
<organism evidence="3 4">
    <name type="scientific">Nelumbo nucifera</name>
    <name type="common">Sacred lotus</name>
    <dbReference type="NCBI Taxonomy" id="4432"/>
    <lineage>
        <taxon>Eukaryota</taxon>
        <taxon>Viridiplantae</taxon>
        <taxon>Streptophyta</taxon>
        <taxon>Embryophyta</taxon>
        <taxon>Tracheophyta</taxon>
        <taxon>Spermatophyta</taxon>
        <taxon>Magnoliopsida</taxon>
        <taxon>Proteales</taxon>
        <taxon>Nelumbonaceae</taxon>
        <taxon>Nelumbo</taxon>
    </lineage>
</organism>
<keyword evidence="4" id="KW-1185">Reference proteome</keyword>
<reference evidence="3 4" key="1">
    <citation type="journal article" date="2020" name="Mol. Biol. Evol.">
        <title>Distinct Expression and Methylation Patterns for Genes with Different Fates following a Single Whole-Genome Duplication in Flowering Plants.</title>
        <authorList>
            <person name="Shi T."/>
            <person name="Rahmani R.S."/>
            <person name="Gugger P.F."/>
            <person name="Wang M."/>
            <person name="Li H."/>
            <person name="Zhang Y."/>
            <person name="Li Z."/>
            <person name="Wang Q."/>
            <person name="Van de Peer Y."/>
            <person name="Marchal K."/>
            <person name="Chen J."/>
        </authorList>
    </citation>
    <scope>NUCLEOTIDE SEQUENCE [LARGE SCALE GENOMIC DNA]</scope>
    <source>
        <tissue evidence="3">Leaf</tissue>
    </source>
</reference>
<feature type="domain" description="Glyoxalase At5g48480-like N-terminal" evidence="2">
    <location>
        <begin position="32"/>
        <end position="68"/>
    </location>
</feature>
<dbReference type="Gene3D" id="3.10.180.10">
    <property type="entry name" value="2,3-Dihydroxybiphenyl 1,2-Dioxygenase, domain 1"/>
    <property type="match status" value="1"/>
</dbReference>